<name>A0A7J5ZKD1_DISMA</name>
<gene>
    <name evidence="1" type="ORF">F7725_001402</name>
</gene>
<dbReference type="Proteomes" id="UP000518266">
    <property type="component" value="Unassembled WGS sequence"/>
</dbReference>
<keyword evidence="2" id="KW-1185">Reference proteome</keyword>
<protein>
    <submittedName>
        <fullName evidence="1">Uncharacterized protein</fullName>
    </submittedName>
</protein>
<reference evidence="1 2" key="1">
    <citation type="submission" date="2020-03" db="EMBL/GenBank/DDBJ databases">
        <title>Dissostichus mawsoni Genome sequencing and assembly.</title>
        <authorList>
            <person name="Park H."/>
        </authorList>
    </citation>
    <scope>NUCLEOTIDE SEQUENCE [LARGE SCALE GENOMIC DNA]</scope>
    <source>
        <strain evidence="1">DM0001</strain>
        <tissue evidence="1">Muscle</tissue>
    </source>
</reference>
<feature type="non-terminal residue" evidence="1">
    <location>
        <position position="1"/>
    </location>
</feature>
<accession>A0A7J5ZKD1</accession>
<organism evidence="1 2">
    <name type="scientific">Dissostichus mawsoni</name>
    <name type="common">Antarctic cod</name>
    <dbReference type="NCBI Taxonomy" id="36200"/>
    <lineage>
        <taxon>Eukaryota</taxon>
        <taxon>Metazoa</taxon>
        <taxon>Chordata</taxon>
        <taxon>Craniata</taxon>
        <taxon>Vertebrata</taxon>
        <taxon>Euteleostomi</taxon>
        <taxon>Actinopterygii</taxon>
        <taxon>Neopterygii</taxon>
        <taxon>Teleostei</taxon>
        <taxon>Neoteleostei</taxon>
        <taxon>Acanthomorphata</taxon>
        <taxon>Eupercaria</taxon>
        <taxon>Perciformes</taxon>
        <taxon>Notothenioidei</taxon>
        <taxon>Nototheniidae</taxon>
        <taxon>Dissostichus</taxon>
    </lineage>
</organism>
<evidence type="ECO:0000313" key="1">
    <source>
        <dbReference type="EMBL" id="KAF3861147.1"/>
    </source>
</evidence>
<proteinExistence type="predicted"/>
<dbReference type="AlphaFoldDB" id="A0A7J5ZKD1"/>
<dbReference type="OrthoDB" id="8949978at2759"/>
<comment type="caution">
    <text evidence="1">The sequence shown here is derived from an EMBL/GenBank/DDBJ whole genome shotgun (WGS) entry which is preliminary data.</text>
</comment>
<dbReference type="EMBL" id="JAAKFY010000002">
    <property type="protein sequence ID" value="KAF3861147.1"/>
    <property type="molecule type" value="Genomic_DNA"/>
</dbReference>
<sequence length="64" mass="7377">MFHSSCYGPITVCVFTCLSLSSEVVCRQLSLTCRKQNAQRSEEMKRFSRGDRDFMTRVTPPLKL</sequence>
<evidence type="ECO:0000313" key="2">
    <source>
        <dbReference type="Proteomes" id="UP000518266"/>
    </source>
</evidence>